<keyword evidence="2" id="KW-1185">Reference proteome</keyword>
<protein>
    <submittedName>
        <fullName evidence="1">Uncharacterized protein</fullName>
    </submittedName>
</protein>
<evidence type="ECO:0000313" key="1">
    <source>
        <dbReference type="EMBL" id="SHE63657.1"/>
    </source>
</evidence>
<proteinExistence type="predicted"/>
<sequence length="79" mass="9305">MILYCNSRNRIKRGRLGDMKTIEYNKLIRDRIPEIIEKAGKQAIVEKVNRDELLKLLNIKLEEELNEYKESGSIEELAD</sequence>
<dbReference type="CDD" id="cd11532">
    <property type="entry name" value="NTP-PPase_COG4997"/>
    <property type="match status" value="1"/>
</dbReference>
<dbReference type="InterPro" id="IPR038735">
    <property type="entry name" value="MSMEG_1276-like_NTP-PPase_dom"/>
</dbReference>
<evidence type="ECO:0000313" key="2">
    <source>
        <dbReference type="Proteomes" id="UP000184114"/>
    </source>
</evidence>
<organism evidence="1 2">
    <name type="scientific">Tissierella praeacuta DSM 18095</name>
    <dbReference type="NCBI Taxonomy" id="1123404"/>
    <lineage>
        <taxon>Bacteria</taxon>
        <taxon>Bacillati</taxon>
        <taxon>Bacillota</taxon>
        <taxon>Tissierellia</taxon>
        <taxon>Tissierellales</taxon>
        <taxon>Tissierellaceae</taxon>
        <taxon>Tissierella</taxon>
    </lineage>
</organism>
<gene>
    <name evidence="1" type="ORF">SAMN02745784_01333</name>
</gene>
<dbReference type="AlphaFoldDB" id="A0A1M4V433"/>
<dbReference type="Proteomes" id="UP000184114">
    <property type="component" value="Unassembled WGS sequence"/>
</dbReference>
<reference evidence="2" key="1">
    <citation type="submission" date="2016-11" db="EMBL/GenBank/DDBJ databases">
        <authorList>
            <person name="Varghese N."/>
            <person name="Submissions S."/>
        </authorList>
    </citation>
    <scope>NUCLEOTIDE SEQUENCE [LARGE SCALE GENOMIC DNA]</scope>
    <source>
        <strain evidence="2">DSM 18095</strain>
    </source>
</reference>
<accession>A0A1M4V433</accession>
<dbReference type="STRING" id="1123404.SAMN02745784_01333"/>
<dbReference type="EMBL" id="FQTY01000004">
    <property type="protein sequence ID" value="SHE63657.1"/>
    <property type="molecule type" value="Genomic_DNA"/>
</dbReference>
<name>A0A1M4V433_9FIRM</name>